<evidence type="ECO:0000313" key="10">
    <source>
        <dbReference type="Proteomes" id="UP000042527"/>
    </source>
</evidence>
<feature type="domain" description="FMN-binding" evidence="7">
    <location>
        <begin position="94"/>
        <end position="176"/>
    </location>
</feature>
<dbReference type="GO" id="GO:0022900">
    <property type="term" value="P:electron transport chain"/>
    <property type="evidence" value="ECO:0007669"/>
    <property type="project" value="InterPro"/>
</dbReference>
<gene>
    <name evidence="8" type="primary">rnfG</name>
    <name evidence="9" type="ORF">FUT82_13245</name>
    <name evidence="8" type="ORF">TPHV1_150065</name>
</gene>
<keyword evidence="6" id="KW-0732">Signal</keyword>
<keyword evidence="3" id="KW-0285">Flavoprotein</keyword>
<sequence length="379" mass="40718">MKQMIKLALTLAVYSVIACLALAAVNMQTSPRIEAAKKGKIGEALKVIFPDADNFKEVTTELPRQIEASTVGDAYIAEQGEKAIGMTITFSGHTFGDATILVGVDTNRNLKMIKFLELTDSPGLGSLAAEPPFITQFDNKLVDDPFKLGEDIAVISGATITSKAVADMVKAASLFAGNFLAENYGCPKAGEVTPAEKPAEKPVKNTLMPPDRALATIFPNGVFEDISSQFQIESEYGPISSMGAWIVKSWGKVRGIAIQMDDITYTHSTVVVGIDMNGRVLKVCINETKDTDIFAARKLDESLCSPFTGMQVNELFDEGLSQKLTIDAISAATIPVQGLANMVRLAAYYGAGYLAENYGGKAPDPVSAEKLHTLFMNRQ</sequence>
<dbReference type="Proteomes" id="UP000323594">
    <property type="component" value="Chromosome"/>
</dbReference>
<dbReference type="GO" id="GO:0010181">
    <property type="term" value="F:FMN binding"/>
    <property type="evidence" value="ECO:0007669"/>
    <property type="project" value="InterPro"/>
</dbReference>
<evidence type="ECO:0000256" key="5">
    <source>
        <dbReference type="ARBA" id="ARBA00022982"/>
    </source>
</evidence>
<feature type="domain" description="FMN-binding" evidence="7">
    <location>
        <begin position="264"/>
        <end position="350"/>
    </location>
</feature>
<feature type="chain" id="PRO_5041596578" evidence="6">
    <location>
        <begin position="24"/>
        <end position="379"/>
    </location>
</feature>
<dbReference type="RefSeq" id="WP_024753196.1">
    <property type="nucleotide sequence ID" value="NZ_CDNC01000007.1"/>
</dbReference>
<keyword evidence="10" id="KW-1185">Reference proteome</keyword>
<dbReference type="AlphaFoldDB" id="A0A0B7GRV7"/>
<evidence type="ECO:0000259" key="7">
    <source>
        <dbReference type="SMART" id="SM00900"/>
    </source>
</evidence>
<organism evidence="8 10">
    <name type="scientific">Treponema phagedenis</name>
    <dbReference type="NCBI Taxonomy" id="162"/>
    <lineage>
        <taxon>Bacteria</taxon>
        <taxon>Pseudomonadati</taxon>
        <taxon>Spirochaetota</taxon>
        <taxon>Spirochaetia</taxon>
        <taxon>Spirochaetales</taxon>
        <taxon>Treponemataceae</taxon>
        <taxon>Treponema</taxon>
    </lineage>
</organism>
<dbReference type="InterPro" id="IPR007329">
    <property type="entry name" value="FMN-bd"/>
</dbReference>
<keyword evidence="2" id="KW-0597">Phosphoprotein</keyword>
<dbReference type="GeneID" id="57754068"/>
<evidence type="ECO:0000313" key="9">
    <source>
        <dbReference type="EMBL" id="QEJ98865.1"/>
    </source>
</evidence>
<evidence type="ECO:0000256" key="2">
    <source>
        <dbReference type="ARBA" id="ARBA00022553"/>
    </source>
</evidence>
<dbReference type="Proteomes" id="UP000042527">
    <property type="component" value="Unassembled WGS sequence"/>
</dbReference>
<dbReference type="PANTHER" id="PTHR36118">
    <property type="entry name" value="ION-TRANSLOCATING OXIDOREDUCTASE COMPLEX SUBUNIT G"/>
    <property type="match status" value="1"/>
</dbReference>
<dbReference type="SMART" id="SM00900">
    <property type="entry name" value="FMN_bind"/>
    <property type="match status" value="2"/>
</dbReference>
<dbReference type="PROSITE" id="PS51257">
    <property type="entry name" value="PROKAR_LIPOPROTEIN"/>
    <property type="match status" value="1"/>
</dbReference>
<dbReference type="EMBL" id="CP042817">
    <property type="protein sequence ID" value="QEJ98865.1"/>
    <property type="molecule type" value="Genomic_DNA"/>
</dbReference>
<name>A0A0B7GRV7_TREPH</name>
<protein>
    <submittedName>
        <fullName evidence="8">Electron transport complex, RnfABCDGE type, G subunit</fullName>
    </submittedName>
    <submittedName>
        <fullName evidence="9">FMN-binding protein</fullName>
    </submittedName>
</protein>
<keyword evidence="4" id="KW-0288">FMN</keyword>
<reference evidence="8" key="2">
    <citation type="submission" date="2015-01" db="EMBL/GenBank/DDBJ databases">
        <authorList>
            <person name="Xiang T."/>
            <person name="Song Y."/>
            <person name="Huang L."/>
            <person name="Wang B."/>
            <person name="Wu P."/>
        </authorList>
    </citation>
    <scope>NUCLEOTIDE SEQUENCE [LARGE SCALE GENOMIC DNA]</scope>
    <source>
        <strain evidence="8">V1</strain>
    </source>
</reference>
<dbReference type="GO" id="GO:0009055">
    <property type="term" value="F:electron transfer activity"/>
    <property type="evidence" value="ECO:0007669"/>
    <property type="project" value="InterPro"/>
</dbReference>
<reference evidence="9 11" key="3">
    <citation type="submission" date="2019-08" db="EMBL/GenBank/DDBJ databases">
        <authorList>
            <person name="Kuhnert P."/>
        </authorList>
    </citation>
    <scope>NUCLEOTIDE SEQUENCE [LARGE SCALE GENOMIC DNA]</scope>
    <source>
        <strain evidence="9 11">B36.5</strain>
    </source>
</reference>
<dbReference type="EMBL" id="CDNC01000007">
    <property type="protein sequence ID" value="CEM61183.1"/>
    <property type="molecule type" value="Genomic_DNA"/>
</dbReference>
<keyword evidence="1" id="KW-0813">Transport</keyword>
<evidence type="ECO:0000313" key="8">
    <source>
        <dbReference type="EMBL" id="CEM61183.1"/>
    </source>
</evidence>
<proteinExistence type="predicted"/>
<dbReference type="GO" id="GO:0005886">
    <property type="term" value="C:plasma membrane"/>
    <property type="evidence" value="ECO:0007669"/>
    <property type="project" value="InterPro"/>
</dbReference>
<evidence type="ECO:0000313" key="11">
    <source>
        <dbReference type="Proteomes" id="UP000323594"/>
    </source>
</evidence>
<evidence type="ECO:0000256" key="3">
    <source>
        <dbReference type="ARBA" id="ARBA00022630"/>
    </source>
</evidence>
<dbReference type="PANTHER" id="PTHR36118:SF1">
    <property type="entry name" value="ION-TRANSLOCATING OXIDOREDUCTASE COMPLEX SUBUNIT G"/>
    <property type="match status" value="1"/>
</dbReference>
<dbReference type="Pfam" id="PF04205">
    <property type="entry name" value="FMN_bind"/>
    <property type="match status" value="2"/>
</dbReference>
<reference evidence="10" key="1">
    <citation type="submission" date="2015-01" db="EMBL/GenBank/DDBJ databases">
        <authorList>
            <person name="Manzoor Shahid"/>
            <person name="Zubair Saima"/>
        </authorList>
    </citation>
    <scope>NUCLEOTIDE SEQUENCE [LARGE SCALE GENOMIC DNA]</scope>
    <source>
        <strain evidence="10">V1</strain>
    </source>
</reference>
<evidence type="ECO:0000256" key="4">
    <source>
        <dbReference type="ARBA" id="ARBA00022643"/>
    </source>
</evidence>
<evidence type="ECO:0000256" key="6">
    <source>
        <dbReference type="SAM" id="SignalP"/>
    </source>
</evidence>
<feature type="signal peptide" evidence="6">
    <location>
        <begin position="1"/>
        <end position="23"/>
    </location>
</feature>
<accession>A0A0B7GRV7</accession>
<keyword evidence="5" id="KW-0249">Electron transport</keyword>
<dbReference type="InterPro" id="IPR010209">
    <property type="entry name" value="Ion_transpt_RnfG/RsxG"/>
</dbReference>
<evidence type="ECO:0000256" key="1">
    <source>
        <dbReference type="ARBA" id="ARBA00022448"/>
    </source>
</evidence>